<feature type="transmembrane region" description="Helical" evidence="1">
    <location>
        <begin position="145"/>
        <end position="166"/>
    </location>
</feature>
<sequence>MQNKNIHTLLILAPISFLLHNFEESLTMVNFVQQNLQRLPAPIRGIEEQLQLTQTSFLIPVAILTLLLAGLSLRLLFPNPPRWGQFVWSVAMLTLCANAFIHITQAVWFGGYTPGVLTAVLLQLPITLLSARASVRAGWLGKRAAWCWFFAGFPLVALISIAALYIGKWVSLLF</sequence>
<reference evidence="2" key="1">
    <citation type="submission" date="2019-08" db="EMBL/GenBank/DDBJ databases">
        <authorList>
            <person name="Kucharzyk K."/>
            <person name="Murdoch R.W."/>
            <person name="Higgins S."/>
            <person name="Loffler F."/>
        </authorList>
    </citation>
    <scope>NUCLEOTIDE SEQUENCE</scope>
</reference>
<dbReference type="EMBL" id="VSSQ01024757">
    <property type="protein sequence ID" value="MPM72452.1"/>
    <property type="molecule type" value="Genomic_DNA"/>
</dbReference>
<accession>A0A645C483</accession>
<evidence type="ECO:0000256" key="1">
    <source>
        <dbReference type="SAM" id="Phobius"/>
    </source>
</evidence>
<keyword evidence="1" id="KW-0472">Membrane</keyword>
<protein>
    <recommendedName>
        <fullName evidence="3">HXXEE domain-containing protein</fullName>
    </recommendedName>
</protein>
<gene>
    <name evidence="2" type="ORF">SDC9_119428</name>
</gene>
<name>A0A645C483_9ZZZZ</name>
<proteinExistence type="predicted"/>
<dbReference type="Pfam" id="PF13787">
    <property type="entry name" value="HXXEE"/>
    <property type="match status" value="1"/>
</dbReference>
<keyword evidence="1" id="KW-0812">Transmembrane</keyword>
<feature type="transmembrane region" description="Helical" evidence="1">
    <location>
        <begin position="86"/>
        <end position="109"/>
    </location>
</feature>
<organism evidence="2">
    <name type="scientific">bioreactor metagenome</name>
    <dbReference type="NCBI Taxonomy" id="1076179"/>
    <lineage>
        <taxon>unclassified sequences</taxon>
        <taxon>metagenomes</taxon>
        <taxon>ecological metagenomes</taxon>
    </lineage>
</organism>
<evidence type="ECO:0000313" key="2">
    <source>
        <dbReference type="EMBL" id="MPM72452.1"/>
    </source>
</evidence>
<comment type="caution">
    <text evidence="2">The sequence shown here is derived from an EMBL/GenBank/DDBJ whole genome shotgun (WGS) entry which is preliminary data.</text>
</comment>
<evidence type="ECO:0008006" key="3">
    <source>
        <dbReference type="Google" id="ProtNLM"/>
    </source>
</evidence>
<dbReference type="AlphaFoldDB" id="A0A645C483"/>
<feature type="transmembrane region" description="Helical" evidence="1">
    <location>
        <begin position="55"/>
        <end position="77"/>
    </location>
</feature>
<keyword evidence="1" id="KW-1133">Transmembrane helix</keyword>
<dbReference type="InterPro" id="IPR025671">
    <property type="entry name" value="HXXEE"/>
</dbReference>
<feature type="transmembrane region" description="Helical" evidence="1">
    <location>
        <begin position="115"/>
        <end position="133"/>
    </location>
</feature>